<reference evidence="1 2" key="1">
    <citation type="submission" date="2017-04" db="EMBL/GenBank/DDBJ databases">
        <authorList>
            <person name="Afonso C.L."/>
            <person name="Miller P.J."/>
            <person name="Scott M.A."/>
            <person name="Spackman E."/>
            <person name="Goraichik I."/>
            <person name="Dimitrov K.M."/>
            <person name="Suarez D.L."/>
            <person name="Swayne D.E."/>
        </authorList>
    </citation>
    <scope>NUCLEOTIDE SEQUENCE [LARGE SCALE GENOMIC DNA]</scope>
    <source>
        <strain evidence="1 2">DSM 43828</strain>
    </source>
</reference>
<sequence>MYSQDVTFCGGARVVYLTAVVRTLSTGVYAVAWYSTDERIGTGDGLFVEAAEASARWCAVADVVIQSGPAVVLSGYEVIWASARSRGEWYVCDGASSTSLVAEPCDLLPRLAGVYGWVVSGHQLASWPFGITRRSARSDGPA</sequence>
<proteinExistence type="predicted"/>
<dbReference type="Proteomes" id="UP000192674">
    <property type="component" value="Unassembled WGS sequence"/>
</dbReference>
<protein>
    <submittedName>
        <fullName evidence="1">Uncharacterized protein</fullName>
    </submittedName>
</protein>
<keyword evidence="2" id="KW-1185">Reference proteome</keyword>
<evidence type="ECO:0000313" key="2">
    <source>
        <dbReference type="Proteomes" id="UP000192674"/>
    </source>
</evidence>
<name>A0A1Y5X7R7_KIBAR</name>
<organism evidence="1 2">
    <name type="scientific">Kibdelosporangium aridum</name>
    <dbReference type="NCBI Taxonomy" id="2030"/>
    <lineage>
        <taxon>Bacteria</taxon>
        <taxon>Bacillati</taxon>
        <taxon>Actinomycetota</taxon>
        <taxon>Actinomycetes</taxon>
        <taxon>Pseudonocardiales</taxon>
        <taxon>Pseudonocardiaceae</taxon>
        <taxon>Kibdelosporangium</taxon>
    </lineage>
</organism>
<dbReference type="AlphaFoldDB" id="A0A1Y5X7R7"/>
<dbReference type="EMBL" id="FWXV01000001">
    <property type="protein sequence ID" value="SMC74226.1"/>
    <property type="molecule type" value="Genomic_DNA"/>
</dbReference>
<gene>
    <name evidence="1" type="ORF">SAMN05661093_01841</name>
</gene>
<evidence type="ECO:0000313" key="1">
    <source>
        <dbReference type="EMBL" id="SMC74226.1"/>
    </source>
</evidence>
<accession>A0A1Y5X7R7</accession>